<dbReference type="PIRSF" id="PIRSF001293">
    <property type="entry name" value="ATP6V0A1"/>
    <property type="match status" value="1"/>
</dbReference>
<evidence type="ECO:0000256" key="5">
    <source>
        <dbReference type="ARBA" id="ARBA00022781"/>
    </source>
</evidence>
<evidence type="ECO:0000256" key="3">
    <source>
        <dbReference type="ARBA" id="ARBA00022448"/>
    </source>
</evidence>
<evidence type="ECO:0000256" key="8">
    <source>
        <dbReference type="ARBA" id="ARBA00023136"/>
    </source>
</evidence>
<dbReference type="GO" id="GO:0046961">
    <property type="term" value="F:proton-transporting ATPase activity, rotational mechanism"/>
    <property type="evidence" value="ECO:0007669"/>
    <property type="project" value="InterPro"/>
</dbReference>
<dbReference type="GO" id="GO:0051117">
    <property type="term" value="F:ATPase binding"/>
    <property type="evidence" value="ECO:0007669"/>
    <property type="project" value="TreeGrafter"/>
</dbReference>
<dbReference type="WBParaSite" id="HPLM_0000582801-mRNA-1">
    <property type="protein sequence ID" value="HPLM_0000582801-mRNA-1"/>
    <property type="gene ID" value="HPLM_0000582801"/>
</dbReference>
<dbReference type="AlphaFoldDB" id="A0A0N4W6W6"/>
<comment type="similarity">
    <text evidence="2 9">Belongs to the V-ATPase 116 kDa subunit family.</text>
</comment>
<feature type="transmembrane region" description="Helical" evidence="9">
    <location>
        <begin position="555"/>
        <end position="573"/>
    </location>
</feature>
<accession>A0A0N4W6W6</accession>
<dbReference type="InterPro" id="IPR002490">
    <property type="entry name" value="V-ATPase_116kDa_su"/>
</dbReference>
<protein>
    <recommendedName>
        <fullName evidence="9">V-type proton ATPase subunit a</fullName>
    </recommendedName>
</protein>
<dbReference type="GO" id="GO:0007035">
    <property type="term" value="P:vacuolar acidification"/>
    <property type="evidence" value="ECO:0007669"/>
    <property type="project" value="TreeGrafter"/>
</dbReference>
<evidence type="ECO:0000256" key="9">
    <source>
        <dbReference type="RuleBase" id="RU361189"/>
    </source>
</evidence>
<evidence type="ECO:0000256" key="2">
    <source>
        <dbReference type="ARBA" id="ARBA00009904"/>
    </source>
</evidence>
<evidence type="ECO:0000256" key="4">
    <source>
        <dbReference type="ARBA" id="ARBA00022692"/>
    </source>
</evidence>
<dbReference type="GO" id="GO:0005886">
    <property type="term" value="C:plasma membrane"/>
    <property type="evidence" value="ECO:0007669"/>
    <property type="project" value="TreeGrafter"/>
</dbReference>
<dbReference type="Proteomes" id="UP000268014">
    <property type="component" value="Unassembled WGS sequence"/>
</dbReference>
<keyword evidence="3 9" id="KW-0813">Transport</keyword>
<dbReference type="InterPro" id="IPR026028">
    <property type="entry name" value="V-type_ATPase_116kDa_su_euka"/>
</dbReference>
<feature type="coiled-coil region" evidence="10">
    <location>
        <begin position="51"/>
        <end position="145"/>
    </location>
</feature>
<comment type="subcellular location">
    <subcellularLocation>
        <location evidence="1">Membrane</location>
        <topology evidence="1">Multi-pass membrane protein</topology>
    </subcellularLocation>
</comment>
<evidence type="ECO:0000256" key="7">
    <source>
        <dbReference type="ARBA" id="ARBA00023065"/>
    </source>
</evidence>
<evidence type="ECO:0000313" key="12">
    <source>
        <dbReference type="Proteomes" id="UP000268014"/>
    </source>
</evidence>
<keyword evidence="10" id="KW-0175">Coiled coil</keyword>
<keyword evidence="6 9" id="KW-1133">Transmembrane helix</keyword>
<evidence type="ECO:0000313" key="13">
    <source>
        <dbReference type="WBParaSite" id="HPLM_0000582801-mRNA-1"/>
    </source>
</evidence>
<evidence type="ECO:0000256" key="1">
    <source>
        <dbReference type="ARBA" id="ARBA00004141"/>
    </source>
</evidence>
<feature type="transmembrane region" description="Helical" evidence="9">
    <location>
        <begin position="585"/>
        <end position="612"/>
    </location>
</feature>
<keyword evidence="12" id="KW-1185">Reference proteome</keyword>
<reference evidence="11 12" key="2">
    <citation type="submission" date="2018-11" db="EMBL/GenBank/DDBJ databases">
        <authorList>
            <consortium name="Pathogen Informatics"/>
        </authorList>
    </citation>
    <scope>NUCLEOTIDE SEQUENCE [LARGE SCALE GENOMIC DNA]</scope>
    <source>
        <strain evidence="11 12">MHpl1</strain>
    </source>
</reference>
<dbReference type="EMBL" id="UZAF01016393">
    <property type="protein sequence ID" value="VDO27185.1"/>
    <property type="molecule type" value="Genomic_DNA"/>
</dbReference>
<evidence type="ECO:0000256" key="6">
    <source>
        <dbReference type="ARBA" id="ARBA00022989"/>
    </source>
</evidence>
<dbReference type="STRING" id="6290.A0A0N4W6W6"/>
<feature type="transmembrane region" description="Helical" evidence="9">
    <location>
        <begin position="694"/>
        <end position="713"/>
    </location>
</feature>
<gene>
    <name evidence="11" type="ORF">HPLM_LOCUS5820</name>
</gene>
<keyword evidence="4 9" id="KW-0812">Transmembrane</keyword>
<dbReference type="OMA" id="HYVIHTI"/>
<keyword evidence="7 9" id="KW-0406">Ion transport</keyword>
<dbReference type="PANTHER" id="PTHR11629:SF58">
    <property type="entry name" value="V-TYPE PROTON ATPASE 116 KDA SUBUNIT A 3"/>
    <property type="match status" value="1"/>
</dbReference>
<sequence>MGSIYRSEVMSLCQIFLQTDSAYQCVAELGELGLAQFLDLNEEQNAYQKKFVNEVRRCEEMERKLRFIEDEVQKDDVEIVDHDEHIPAPQPKNMVELEANFEKLEEELISINKSTKQLKKNHVQLLEMKAVLEKVQSLLDESKRDAAMSISEASRGEAGPFTVGIKMDYDKERREETELRFITGVISRSKVISFERFIWRFCRGKVFVRTVDITEQTELFDHDKSDDKAVFILFFSGDQLRTRVQKICAGFHAVIYNCPENRVERAHLLAQINGQVGDMQSVISKTLEYRHKIIFAAALSVKKWSIMLLKLKSIFHTLNMFAVDVTYKCLIAECWIPTVDLPLVKAALRKGTEQAGSTVHAVLNEMETHKVPPTHFKLNKFTQGFQNIVDAYGIANYREVNPAPWSIISFPFLFAVMFGDSGHGIIMLLAALAFVIFEKKLIAMKIKDEIFNTFFGGRYVILLMGIFSVYTGLLYNDIYSKSINIFSSSWKNPYPQSLLAHMEEEGHNNSQTLDLTFPPEYAFDSNLGPYPFGVDPVWNIAKNKLNFLNPMKMKTSIIVGISQMAFGLLLSLCNHIHNRSVVDVLFVFVPQVFFLFCIFVYLCVMVVMKWIFFYVKPAFIFGRLYPGSYCAPSLLIGLINMFMLKARDPGFVQHIGSANATDKVTIDGKNYTYDMYDQCYLQQWYPNQVLVEEILLLLAVVSIPVMLFVKPFYVRSLAKRGLPIPGGHGHGGDESEEFQFSFGDVMVYQAIHTIEFALGCISHTASYLRLWALSLAHAQLSEVLWDMLLAIGLDMGGWAGSAAIFILYFFFGVLSISILILMEGLSAFLHALRLHWVEFNSKFYGGTGHAFEPFHFTRLIRVAEGLEQ</sequence>
<feature type="transmembrane region" description="Helical" evidence="9">
    <location>
        <begin position="449"/>
        <end position="470"/>
    </location>
</feature>
<feature type="transmembrane region" description="Helical" evidence="9">
    <location>
        <begin position="798"/>
        <end position="822"/>
    </location>
</feature>
<dbReference type="OrthoDB" id="10264220at2759"/>
<name>A0A0N4W6W6_HAEPC</name>
<comment type="function">
    <text evidence="9">Essential component of the vacuolar proton pump (V-ATPase), a multimeric enzyme that catalyzes the translocation of protons across the membranes. Required for assembly and activity of the V-ATPase.</text>
</comment>
<reference evidence="13" key="1">
    <citation type="submission" date="2017-02" db="UniProtKB">
        <authorList>
            <consortium name="WormBaseParasite"/>
        </authorList>
    </citation>
    <scope>IDENTIFICATION</scope>
</reference>
<dbReference type="PANTHER" id="PTHR11629">
    <property type="entry name" value="VACUOLAR PROTON ATPASES"/>
    <property type="match status" value="1"/>
</dbReference>
<evidence type="ECO:0000313" key="11">
    <source>
        <dbReference type="EMBL" id="VDO27185.1"/>
    </source>
</evidence>
<organism evidence="13">
    <name type="scientific">Haemonchus placei</name>
    <name type="common">Barber's pole worm</name>
    <dbReference type="NCBI Taxonomy" id="6290"/>
    <lineage>
        <taxon>Eukaryota</taxon>
        <taxon>Metazoa</taxon>
        <taxon>Ecdysozoa</taxon>
        <taxon>Nematoda</taxon>
        <taxon>Chromadorea</taxon>
        <taxon>Rhabditida</taxon>
        <taxon>Rhabditina</taxon>
        <taxon>Rhabditomorpha</taxon>
        <taxon>Strongyloidea</taxon>
        <taxon>Trichostrongylidae</taxon>
        <taxon>Haemonchus</taxon>
    </lineage>
</organism>
<feature type="transmembrane region" description="Helical" evidence="9">
    <location>
        <begin position="412"/>
        <end position="437"/>
    </location>
</feature>
<proteinExistence type="inferred from homology"/>
<evidence type="ECO:0000256" key="10">
    <source>
        <dbReference type="SAM" id="Coils"/>
    </source>
</evidence>
<keyword evidence="5 9" id="KW-0375">Hydrogen ion transport</keyword>
<dbReference type="GO" id="GO:0000220">
    <property type="term" value="C:vacuolar proton-transporting V-type ATPase, V0 domain"/>
    <property type="evidence" value="ECO:0007669"/>
    <property type="project" value="InterPro"/>
</dbReference>
<feature type="transmembrane region" description="Helical" evidence="9">
    <location>
        <begin position="624"/>
        <end position="644"/>
    </location>
</feature>
<keyword evidence="8 9" id="KW-0472">Membrane</keyword>
<dbReference type="Pfam" id="PF01496">
    <property type="entry name" value="V_ATPase_I"/>
    <property type="match status" value="2"/>
</dbReference>